<comment type="caution">
    <text evidence="2">The sequence shown here is derived from an EMBL/GenBank/DDBJ whole genome shotgun (WGS) entry which is preliminary data.</text>
</comment>
<reference evidence="2 3" key="1">
    <citation type="journal article" date="2020" name="Nature">
        <title>Bacterial chemolithoautotrophy via manganese oxidation.</title>
        <authorList>
            <person name="Yu H."/>
            <person name="Leadbetter J.R."/>
        </authorList>
    </citation>
    <scope>NUCLEOTIDE SEQUENCE [LARGE SCALE GENOMIC DNA]</scope>
    <source>
        <strain evidence="2 3">Mn-1</strain>
    </source>
</reference>
<organism evidence="2 3">
    <name type="scientific">Candidatus Manganitrophus noduliformans</name>
    <dbReference type="NCBI Taxonomy" id="2606439"/>
    <lineage>
        <taxon>Bacteria</taxon>
        <taxon>Pseudomonadati</taxon>
        <taxon>Nitrospirota</taxon>
        <taxon>Nitrospiria</taxon>
        <taxon>Candidatus Troglogloeales</taxon>
        <taxon>Candidatus Manganitrophaceae</taxon>
        <taxon>Candidatus Manganitrophus</taxon>
    </lineage>
</organism>
<protein>
    <submittedName>
        <fullName evidence="2">Uncharacterized protein</fullName>
    </submittedName>
</protein>
<evidence type="ECO:0000313" key="2">
    <source>
        <dbReference type="EMBL" id="NKE72896.1"/>
    </source>
</evidence>
<name>A0A7X6ICJ8_9BACT</name>
<feature type="region of interest" description="Disordered" evidence="1">
    <location>
        <begin position="312"/>
        <end position="338"/>
    </location>
</feature>
<dbReference type="AlphaFoldDB" id="A0A7X6ICJ8"/>
<gene>
    <name evidence="2" type="ORF">MNODULE_19265</name>
</gene>
<accession>A0A7X6ICJ8</accession>
<dbReference type="Proteomes" id="UP000534783">
    <property type="component" value="Unassembled WGS sequence"/>
</dbReference>
<evidence type="ECO:0000256" key="1">
    <source>
        <dbReference type="SAM" id="MobiDB-lite"/>
    </source>
</evidence>
<dbReference type="EMBL" id="VTOW01000004">
    <property type="protein sequence ID" value="NKE72896.1"/>
    <property type="molecule type" value="Genomic_DNA"/>
</dbReference>
<feature type="compositionally biased region" description="Polar residues" evidence="1">
    <location>
        <begin position="322"/>
        <end position="338"/>
    </location>
</feature>
<evidence type="ECO:0000313" key="3">
    <source>
        <dbReference type="Proteomes" id="UP000534783"/>
    </source>
</evidence>
<sequence>MQKAIVCSMDEEFLRCGTEFSDRFVSSYYFVPLSITFDDSETPILPEYKKRRFPMMHLRDPLWFDRVKDIAEKHAILLPDLLKKNEITLPPIGPGPDAGLGIANRPEIRYVAKDKIKDHVKDVKDFAVLLKSRVSESDRGMVDLIERKLTELNAAVEAAPEMYSTPTESVSMAISAAVAGTMTPSAGSNQAQQLDFFLNAIKSDVGYVFFDRTRIRPKGFTVGEHVYTLSLAPGEEVVLEQKTFSKRSTTFEEQTEQEKQFDLELSSTLTNEIQEGFERQTSLTDARGFQVGGSVGAQVEVVKIDANASHSRNITEADSQTKSRSIKQSQTASSKTASKYRTQHKVTFKLSTEEGFESTAKRVIRNPNKYTAVDLHYFKILRVLEVSQERYGVRLCWAPYIQDPAFDFIKRIRDGRSKIIQDSQNNIQLPPEPTQPAGRTVPNLTEFGSVHVDKWDWWDGSTPDSPADRSYKIRIDVPTNYKWNSDINTVKNSIRLDTAMQRTAFAEPDGDPYLSGNEVIIPVKVTVSSRPLWAYLSLNLMAVALAFVNPPAGAVAVAAMWAAHLVSNQVAEQDKKAMNEFSPVYVQAQVRFEPDPATHPDLQAYKADLDEWKIEHDKWKGDKDTLLKDAHEKGVEAANDWEQETLKQHNPIAEMMNIIINKYFTPSVRDEGWEIDMWQKLFDWDAASYVLYPSWWSGPTLRDSTKEPADFFNASWARLYLPIKMGKIGGTSVERIALRWIFDKVTNGNLIDPNKEKTFTNIETELANYRKSYFGDDQETNIVSSTGEECPELKEKYTCLAHWTELMPTDGTHIEVIQSMTSAADQFSKNEVDDANALRNAMIESERQDVELKKKALTQVTQPANVEVRINTDKED</sequence>
<keyword evidence="3" id="KW-1185">Reference proteome</keyword>
<proteinExistence type="predicted"/>
<dbReference type="RefSeq" id="WP_168062832.1">
    <property type="nucleotide sequence ID" value="NZ_VTOW01000004.1"/>
</dbReference>